<accession>A0A4S4LSU5</accession>
<dbReference type="PANTHER" id="PTHR11439">
    <property type="entry name" value="GAG-POL-RELATED RETROTRANSPOSON"/>
    <property type="match status" value="1"/>
</dbReference>
<organism evidence="1 2">
    <name type="scientific">Bondarzewia mesenterica</name>
    <dbReference type="NCBI Taxonomy" id="1095465"/>
    <lineage>
        <taxon>Eukaryota</taxon>
        <taxon>Fungi</taxon>
        <taxon>Dikarya</taxon>
        <taxon>Basidiomycota</taxon>
        <taxon>Agaricomycotina</taxon>
        <taxon>Agaricomycetes</taxon>
        <taxon>Russulales</taxon>
        <taxon>Bondarzewiaceae</taxon>
        <taxon>Bondarzewia</taxon>
    </lineage>
</organism>
<proteinExistence type="predicted"/>
<keyword evidence="2" id="KW-1185">Reference proteome</keyword>
<evidence type="ECO:0000313" key="2">
    <source>
        <dbReference type="Proteomes" id="UP000310158"/>
    </source>
</evidence>
<gene>
    <name evidence="1" type="ORF">EW146_g5669</name>
</gene>
<evidence type="ECO:0008006" key="3">
    <source>
        <dbReference type="Google" id="ProtNLM"/>
    </source>
</evidence>
<name>A0A4S4LSU5_9AGAM</name>
<protein>
    <recommendedName>
        <fullName evidence="3">Reverse transcriptase Ty1/copia-type domain-containing protein</fullName>
    </recommendedName>
</protein>
<sequence>MEIRQDDIEKAYLNAKSSERIYMEQPPSFVSTKFPNYWKEFNHTWMELDFTRSRADENICAQMQPSGMLTLTGTYTDNIFSSSDSTDQHSRTHSQLGHVYKTKSSDVKFLCGYVEHVLDCFGMKDANSVKSSFSPGLKLVRATMDLTPEDSKLMAKIPYYKALGSIMYLMVETRSDLAYAVQHLDSFMMNPGIKHWHALKHVLRYIKGTLNYGITYYHAGSTASFFSSLQLTLYSDSSHADCLDTGHSSHDHIVILAGGPVS</sequence>
<comment type="caution">
    <text evidence="1">The sequence shown here is derived from an EMBL/GenBank/DDBJ whole genome shotgun (WGS) entry which is preliminary data.</text>
</comment>
<dbReference type="PANTHER" id="PTHR11439:SF483">
    <property type="entry name" value="PEPTIDE SYNTHASE GLIP-LIKE, PUTATIVE (AFU_ORTHOLOGUE AFUA_3G12920)-RELATED"/>
    <property type="match status" value="1"/>
</dbReference>
<dbReference type="Proteomes" id="UP000310158">
    <property type="component" value="Unassembled WGS sequence"/>
</dbReference>
<dbReference type="EMBL" id="SGPL01000256">
    <property type="protein sequence ID" value="THH14691.1"/>
    <property type="molecule type" value="Genomic_DNA"/>
</dbReference>
<evidence type="ECO:0000313" key="1">
    <source>
        <dbReference type="EMBL" id="THH14691.1"/>
    </source>
</evidence>
<reference evidence="1 2" key="1">
    <citation type="submission" date="2019-02" db="EMBL/GenBank/DDBJ databases">
        <title>Genome sequencing of the rare red list fungi Bondarzewia mesenterica.</title>
        <authorList>
            <person name="Buettner E."/>
            <person name="Kellner H."/>
        </authorList>
    </citation>
    <scope>NUCLEOTIDE SEQUENCE [LARGE SCALE GENOMIC DNA]</scope>
    <source>
        <strain evidence="1 2">DSM 108281</strain>
    </source>
</reference>
<dbReference type="AlphaFoldDB" id="A0A4S4LSU5"/>
<dbReference type="OrthoDB" id="430476at2759"/>